<name>A0A318KCX9_9NOCA</name>
<feature type="transmembrane region" description="Helical" evidence="1">
    <location>
        <begin position="12"/>
        <end position="36"/>
    </location>
</feature>
<sequence>MSLVERTDIIAGAVLLTLSLLTFAVRVFGRGAIASVSRRSRVFPTVDPVPRHRRDRWGLVLASLALTVYLSYYGGEVFAGVGSALRLV</sequence>
<gene>
    <name evidence="2" type="ORF">DFR70_1011121</name>
</gene>
<evidence type="ECO:0000313" key="3">
    <source>
        <dbReference type="Proteomes" id="UP000247569"/>
    </source>
</evidence>
<comment type="caution">
    <text evidence="2">The sequence shown here is derived from an EMBL/GenBank/DDBJ whole genome shotgun (WGS) entry which is preliminary data.</text>
</comment>
<evidence type="ECO:0000256" key="1">
    <source>
        <dbReference type="SAM" id="Phobius"/>
    </source>
</evidence>
<dbReference type="EMBL" id="QJKF01000001">
    <property type="protein sequence ID" value="PXX71687.1"/>
    <property type="molecule type" value="Genomic_DNA"/>
</dbReference>
<keyword evidence="1" id="KW-0472">Membrane</keyword>
<proteinExistence type="predicted"/>
<keyword evidence="1" id="KW-1133">Transmembrane helix</keyword>
<keyword evidence="1" id="KW-0812">Transmembrane</keyword>
<organism evidence="2 3">
    <name type="scientific">Nocardia tenerifensis</name>
    <dbReference type="NCBI Taxonomy" id="228006"/>
    <lineage>
        <taxon>Bacteria</taxon>
        <taxon>Bacillati</taxon>
        <taxon>Actinomycetota</taxon>
        <taxon>Actinomycetes</taxon>
        <taxon>Mycobacteriales</taxon>
        <taxon>Nocardiaceae</taxon>
        <taxon>Nocardia</taxon>
    </lineage>
</organism>
<feature type="transmembrane region" description="Helical" evidence="1">
    <location>
        <begin position="57"/>
        <end position="75"/>
    </location>
</feature>
<evidence type="ECO:0000313" key="2">
    <source>
        <dbReference type="EMBL" id="PXX71687.1"/>
    </source>
</evidence>
<protein>
    <submittedName>
        <fullName evidence="2">Uncharacterized protein</fullName>
    </submittedName>
</protein>
<keyword evidence="3" id="KW-1185">Reference proteome</keyword>
<accession>A0A318KCX9</accession>
<dbReference type="AlphaFoldDB" id="A0A318KCX9"/>
<reference evidence="2 3" key="1">
    <citation type="submission" date="2018-05" db="EMBL/GenBank/DDBJ databases">
        <title>Genomic Encyclopedia of Type Strains, Phase IV (KMG-IV): sequencing the most valuable type-strain genomes for metagenomic binning, comparative biology and taxonomic classification.</title>
        <authorList>
            <person name="Goeker M."/>
        </authorList>
    </citation>
    <scope>NUCLEOTIDE SEQUENCE [LARGE SCALE GENOMIC DNA]</scope>
    <source>
        <strain evidence="2 3">DSM 44704</strain>
    </source>
</reference>
<dbReference type="Proteomes" id="UP000247569">
    <property type="component" value="Unassembled WGS sequence"/>
</dbReference>